<dbReference type="Proteomes" id="UP000011651">
    <property type="component" value="Unassembled WGS sequence"/>
</dbReference>
<accession>L9UAE9</accession>
<evidence type="ECO:0008006" key="3">
    <source>
        <dbReference type="Google" id="ProtNLM"/>
    </source>
</evidence>
<name>L9UAE9_9GAMM</name>
<dbReference type="EMBL" id="AOPO01000005">
    <property type="protein sequence ID" value="ELY21586.1"/>
    <property type="molecule type" value="Genomic_DNA"/>
</dbReference>
<dbReference type="PATRIC" id="fig|1204738.3.peg.2383"/>
<comment type="caution">
    <text evidence="1">The sequence shown here is derived from an EMBL/GenBank/DDBJ whole genome shotgun (WGS) entry which is preliminary data.</text>
</comment>
<dbReference type="Pfam" id="PF13376">
    <property type="entry name" value="OmdA"/>
    <property type="match status" value="1"/>
</dbReference>
<dbReference type="InterPro" id="IPR037079">
    <property type="entry name" value="AF2212/PG0164-like_sf"/>
</dbReference>
<dbReference type="Pfam" id="PF08922">
    <property type="entry name" value="DUF1905"/>
    <property type="match status" value="1"/>
</dbReference>
<proteinExistence type="predicted"/>
<dbReference type="Gene3D" id="2.40.30.100">
    <property type="entry name" value="AF2212/PG0164-like"/>
    <property type="match status" value="1"/>
</dbReference>
<dbReference type="SUPFAM" id="SSF141694">
    <property type="entry name" value="AF2212/PG0164-like"/>
    <property type="match status" value="1"/>
</dbReference>
<evidence type="ECO:0000313" key="2">
    <source>
        <dbReference type="Proteomes" id="UP000011651"/>
    </source>
</evidence>
<organism evidence="1 2">
    <name type="scientific">Vreelandella titanicae BH1</name>
    <dbReference type="NCBI Taxonomy" id="1204738"/>
    <lineage>
        <taxon>Bacteria</taxon>
        <taxon>Pseudomonadati</taxon>
        <taxon>Pseudomonadota</taxon>
        <taxon>Gammaproteobacteria</taxon>
        <taxon>Oceanospirillales</taxon>
        <taxon>Halomonadaceae</taxon>
        <taxon>Vreelandella</taxon>
    </lineage>
</organism>
<dbReference type="AlphaFoldDB" id="L9UAE9"/>
<reference evidence="1 2" key="1">
    <citation type="journal article" date="2013" name="Genome Announc.">
        <title>Draft Genome of the Marine Gammaproteobacterium Halomonas titanicae.</title>
        <authorList>
            <person name="Sanchez-Porro C."/>
            <person name="de la Haba R.R."/>
            <person name="Cruz-Hernandez N."/>
            <person name="Gonzalez J.M."/>
            <person name="Reyes-Guirao C."/>
            <person name="Navarro-Sampedro L."/>
            <person name="Carballo M."/>
            <person name="Ventosa A."/>
        </authorList>
    </citation>
    <scope>NUCLEOTIDE SEQUENCE [LARGE SCALE GENOMIC DNA]</scope>
    <source>
        <strain evidence="1 2">BH1</strain>
    </source>
</reference>
<gene>
    <name evidence="1" type="ORF">HALTITAN_1590</name>
</gene>
<dbReference type="InterPro" id="IPR015018">
    <property type="entry name" value="DUF1905"/>
</dbReference>
<sequence>MPQAARSEGGAAPFDWSTVNCHTKNRIQRAMTSQFKATLLRPAKQDSDNSWAFVVLPKSVSEKLPRRGRTTVEGTLNTYAFQATLEPDGQLSHWLRVSKELLESAGVNSGDDVTFEITPVEQEPEPEVPADLQDALAESPEAQAVWSDTTTIARLDWIHWITSAKQSKTRAKRILDACDMLASGKRRVCCFDPSGYYSKAFSPPKTAG</sequence>
<evidence type="ECO:0000313" key="1">
    <source>
        <dbReference type="EMBL" id="ELY21586.1"/>
    </source>
</evidence>
<protein>
    <recommendedName>
        <fullName evidence="3">DUF1905 domain-containing protein</fullName>
    </recommendedName>
</protein>